<keyword evidence="6" id="KW-0393">Immunoglobulin domain</keyword>
<dbReference type="CDD" id="cd00096">
    <property type="entry name" value="Ig"/>
    <property type="match status" value="1"/>
</dbReference>
<evidence type="ECO:0000313" key="10">
    <source>
        <dbReference type="Proteomes" id="UP001221898"/>
    </source>
</evidence>
<feature type="domain" description="Fibronectin type-III" evidence="8">
    <location>
        <begin position="253"/>
        <end position="356"/>
    </location>
</feature>
<gene>
    <name evidence="9" type="ORF">AAFF_G00328210</name>
</gene>
<dbReference type="InterPro" id="IPR013783">
    <property type="entry name" value="Ig-like_fold"/>
</dbReference>
<evidence type="ECO:0008006" key="11">
    <source>
        <dbReference type="Google" id="ProtNLM"/>
    </source>
</evidence>
<dbReference type="AlphaFoldDB" id="A0AAD7TAS4"/>
<evidence type="ECO:0000313" key="9">
    <source>
        <dbReference type="EMBL" id="KAJ8416943.1"/>
    </source>
</evidence>
<dbReference type="InterPro" id="IPR036179">
    <property type="entry name" value="Ig-like_dom_sf"/>
</dbReference>
<dbReference type="FunFam" id="2.60.40.10:FF:000011">
    <property type="entry name" value="Titin b"/>
    <property type="match status" value="1"/>
</dbReference>
<comment type="caution">
    <text evidence="9">The sequence shown here is derived from an EMBL/GenBank/DDBJ whole genome shotgun (WGS) entry which is preliminary data.</text>
</comment>
<name>A0AAD7TAS4_9TELE</name>
<evidence type="ECO:0000256" key="2">
    <source>
        <dbReference type="ARBA" id="ARBA00006692"/>
    </source>
</evidence>
<feature type="domain" description="Fibronectin type-III" evidence="8">
    <location>
        <begin position="615"/>
        <end position="710"/>
    </location>
</feature>
<dbReference type="GO" id="GO:0008307">
    <property type="term" value="F:structural constituent of muscle"/>
    <property type="evidence" value="ECO:0007669"/>
    <property type="project" value="TreeGrafter"/>
</dbReference>
<evidence type="ECO:0000259" key="8">
    <source>
        <dbReference type="PROSITE" id="PS50853"/>
    </source>
</evidence>
<dbReference type="Pfam" id="PF07679">
    <property type="entry name" value="I-set"/>
    <property type="match status" value="4"/>
</dbReference>
<dbReference type="PANTHER" id="PTHR14340">
    <property type="entry name" value="MICROFIBRIL-ASSOCIATED GLYCOPROTEIN 3"/>
    <property type="match status" value="1"/>
</dbReference>
<dbReference type="PRINTS" id="PR00014">
    <property type="entry name" value="FNTYPEIII"/>
</dbReference>
<feature type="domain" description="Fibronectin type-III" evidence="8">
    <location>
        <begin position="513"/>
        <end position="609"/>
    </location>
</feature>
<keyword evidence="3" id="KW-0963">Cytoplasm</keyword>
<dbReference type="FunFam" id="2.60.40.10:FF:000983">
    <property type="entry name" value="titin isoform X1"/>
    <property type="match status" value="1"/>
</dbReference>
<dbReference type="InterPro" id="IPR003961">
    <property type="entry name" value="FN3_dom"/>
</dbReference>
<keyword evidence="5" id="KW-1015">Disulfide bond</keyword>
<evidence type="ECO:0000256" key="4">
    <source>
        <dbReference type="ARBA" id="ARBA00022737"/>
    </source>
</evidence>
<dbReference type="PROSITE" id="PS50835">
    <property type="entry name" value="IG_LIKE"/>
    <property type="match status" value="2"/>
</dbReference>
<feature type="domain" description="Fibronectin type-III" evidence="8">
    <location>
        <begin position="907"/>
        <end position="978"/>
    </location>
</feature>
<feature type="domain" description="Ig-like" evidence="7">
    <location>
        <begin position="715"/>
        <end position="803"/>
    </location>
</feature>
<evidence type="ECO:0000256" key="1">
    <source>
        <dbReference type="ARBA" id="ARBA00004496"/>
    </source>
</evidence>
<dbReference type="FunFam" id="2.60.40.10:FF:000031">
    <property type="entry name" value="Myosin-binding protein C, slow type"/>
    <property type="match status" value="1"/>
</dbReference>
<dbReference type="FunFam" id="2.60.40.10:FF:000147">
    <property type="entry name" value="Myosin light chain kinase"/>
    <property type="match status" value="1"/>
</dbReference>
<accession>A0AAD7TAS4</accession>
<dbReference type="InterPro" id="IPR036116">
    <property type="entry name" value="FN3_sf"/>
</dbReference>
<dbReference type="SMART" id="SM00409">
    <property type="entry name" value="IG"/>
    <property type="match status" value="4"/>
</dbReference>
<dbReference type="InterPro" id="IPR013098">
    <property type="entry name" value="Ig_I-set"/>
</dbReference>
<dbReference type="FunFam" id="2.60.40.10:FF:000003">
    <property type="entry name" value="Titin isoform E"/>
    <property type="match status" value="1"/>
</dbReference>
<dbReference type="CDD" id="cd05748">
    <property type="entry name" value="Ig_Titin_like"/>
    <property type="match status" value="2"/>
</dbReference>
<dbReference type="Gene3D" id="2.60.40.10">
    <property type="entry name" value="Immunoglobulins"/>
    <property type="match status" value="10"/>
</dbReference>
<dbReference type="EMBL" id="JAINUG010000005">
    <property type="protein sequence ID" value="KAJ8416943.1"/>
    <property type="molecule type" value="Genomic_DNA"/>
</dbReference>
<feature type="domain" description="Fibronectin type-III" evidence="8">
    <location>
        <begin position="412"/>
        <end position="509"/>
    </location>
</feature>
<dbReference type="GO" id="GO:0045214">
    <property type="term" value="P:sarcomere organization"/>
    <property type="evidence" value="ECO:0007669"/>
    <property type="project" value="TreeGrafter"/>
</dbReference>
<dbReference type="CDD" id="cd00063">
    <property type="entry name" value="FN3"/>
    <property type="match status" value="6"/>
</dbReference>
<feature type="domain" description="Fibronectin type-III" evidence="8">
    <location>
        <begin position="154"/>
        <end position="247"/>
    </location>
</feature>
<dbReference type="SMART" id="SM00060">
    <property type="entry name" value="FN3"/>
    <property type="match status" value="6"/>
</dbReference>
<dbReference type="Proteomes" id="UP001221898">
    <property type="component" value="Unassembled WGS sequence"/>
</dbReference>
<feature type="domain" description="Fibronectin type-III" evidence="8">
    <location>
        <begin position="1"/>
        <end position="51"/>
    </location>
</feature>
<proteinExistence type="inferred from homology"/>
<organism evidence="9 10">
    <name type="scientific">Aldrovandia affinis</name>
    <dbReference type="NCBI Taxonomy" id="143900"/>
    <lineage>
        <taxon>Eukaryota</taxon>
        <taxon>Metazoa</taxon>
        <taxon>Chordata</taxon>
        <taxon>Craniata</taxon>
        <taxon>Vertebrata</taxon>
        <taxon>Euteleostomi</taxon>
        <taxon>Actinopterygii</taxon>
        <taxon>Neopterygii</taxon>
        <taxon>Teleostei</taxon>
        <taxon>Notacanthiformes</taxon>
        <taxon>Halosauridae</taxon>
        <taxon>Aldrovandia</taxon>
    </lineage>
</organism>
<dbReference type="SUPFAM" id="SSF49265">
    <property type="entry name" value="Fibronectin type III"/>
    <property type="match status" value="5"/>
</dbReference>
<dbReference type="FunFam" id="2.60.40.10:FF:000002">
    <property type="entry name" value="Titin a"/>
    <property type="match status" value="1"/>
</dbReference>
<dbReference type="SMART" id="SM00408">
    <property type="entry name" value="IGc2"/>
    <property type="match status" value="4"/>
</dbReference>
<reference evidence="9" key="1">
    <citation type="journal article" date="2023" name="Science">
        <title>Genome structures resolve the early diversification of teleost fishes.</title>
        <authorList>
            <person name="Parey E."/>
            <person name="Louis A."/>
            <person name="Montfort J."/>
            <person name="Bouchez O."/>
            <person name="Roques C."/>
            <person name="Iampietro C."/>
            <person name="Lluch J."/>
            <person name="Castinel A."/>
            <person name="Donnadieu C."/>
            <person name="Desvignes T."/>
            <person name="Floi Bucao C."/>
            <person name="Jouanno E."/>
            <person name="Wen M."/>
            <person name="Mejri S."/>
            <person name="Dirks R."/>
            <person name="Jansen H."/>
            <person name="Henkel C."/>
            <person name="Chen W.J."/>
            <person name="Zahm M."/>
            <person name="Cabau C."/>
            <person name="Klopp C."/>
            <person name="Thompson A.W."/>
            <person name="Robinson-Rechavi M."/>
            <person name="Braasch I."/>
            <person name="Lecointre G."/>
            <person name="Bobe J."/>
            <person name="Postlethwait J.H."/>
            <person name="Berthelot C."/>
            <person name="Roest Crollius H."/>
            <person name="Guiguen Y."/>
        </authorList>
    </citation>
    <scope>NUCLEOTIDE SEQUENCE</scope>
    <source>
        <strain evidence="9">NC1722</strain>
    </source>
</reference>
<dbReference type="GO" id="GO:0031430">
    <property type="term" value="C:M band"/>
    <property type="evidence" value="ECO:0007669"/>
    <property type="project" value="TreeGrafter"/>
</dbReference>
<dbReference type="InterPro" id="IPR003598">
    <property type="entry name" value="Ig_sub2"/>
</dbReference>
<dbReference type="InterPro" id="IPR007110">
    <property type="entry name" value="Ig-like_dom"/>
</dbReference>
<comment type="subcellular location">
    <subcellularLocation>
        <location evidence="1">Cytoplasm</location>
    </subcellularLocation>
</comment>
<evidence type="ECO:0000256" key="6">
    <source>
        <dbReference type="ARBA" id="ARBA00023319"/>
    </source>
</evidence>
<evidence type="ECO:0000256" key="5">
    <source>
        <dbReference type="ARBA" id="ARBA00023157"/>
    </source>
</evidence>
<sequence length="978" mass="109423">MTLATLKTTVFEHTIVSLNETEQYLFRVKAENSRGVSEAREIVSPVTIQEQRVMPKIDLAGIPQKIVTVPAGKPIELHIPIIGRPPPVCSWYFGGVQIKELDRVKVETTGKYTKLTVRETTIDDTGNYALEVKNITGTAREVIKVIILDKPGIPIGPLRIEAVEATAATVSWNPPEKDGGANISGYVVEQRDAHRTGWLPVSESVTRPTFKFTRLTEGTEYVFRVAATNRFGIGLFLQSEVVECKSAKTIPGAPGRPDVFDMSHEGMTITWTPPEEDGGSQGAEYRFRVMACNAGGPGEPVEIPGTVKVTEMLEYPDYELDDKYQEGLVVRQGGVIRLSIPIKGKPLPTCKWTKDGRDISHRAMIATSDDRTELVIKEAHRDDTGTYDLVLENKCGKKVVYIKAKVIGRPDPPEGPLEFDDIQARSARVSWRAPSDDGGSDILGYIIERREVPKAAWYTVDARVVDTSFVVKGLKENVEYHFKVTAENQFGISRSLKSDETVTPKTPLCPPEPPSNPAEIMDVTKTSVALSWSRPKDDGGSRVTGYYVERREVSTEKWVRHNKTHITTTMYTITGLIPDAEYMFRIIAQNDVGQSEPGPASDSVVCKDPFDKPSQPGEIDIISITKDCITIHWDRPVCDGGKEILGYWIEYRQSGESAWKKCVKERSKDRQFTMGGLMEATEYEFRVFAENESGISRPRRIAMGIKTKLSVGEAPSLKEEMQDITTKLGEPGTLKCQIIGRPLPEIKWYRFGKELIQSRKYKMSSDGRNHSLTVVTDEQEDEGLYTCRAINEAGEIETSGKLFLQAAPQFHPGFPLKETYNAGCGTSLRLHVVYIGRPIPQIMWFYGKKPLNPSDNVIIENTENYTHLVVRNVQRKTNAGRYKVQMSNIFGSVDTVLRVEIQDKPAMPEGPIVVDALLKSSVIISWKPPKDDGGAMITNYIVEKREAKEGEIYHLFLRRFTCLSIYKAWVLSMPFEVK</sequence>
<dbReference type="FunFam" id="2.60.40.10:FF:001229">
    <property type="entry name" value="titin isoform X1"/>
    <property type="match status" value="1"/>
</dbReference>
<feature type="domain" description="Ig-like" evidence="7">
    <location>
        <begin position="316"/>
        <end position="387"/>
    </location>
</feature>
<dbReference type="InterPro" id="IPR003599">
    <property type="entry name" value="Ig_sub"/>
</dbReference>
<dbReference type="PROSITE" id="PS50853">
    <property type="entry name" value="FN3"/>
    <property type="match status" value="7"/>
</dbReference>
<evidence type="ECO:0000256" key="3">
    <source>
        <dbReference type="ARBA" id="ARBA00022490"/>
    </source>
</evidence>
<dbReference type="SUPFAM" id="SSF48726">
    <property type="entry name" value="Immunoglobulin"/>
    <property type="match status" value="4"/>
</dbReference>
<dbReference type="FunFam" id="2.60.40.10:FF:000012">
    <property type="entry name" value="titin isoform X1"/>
    <property type="match status" value="1"/>
</dbReference>
<dbReference type="Pfam" id="PF00041">
    <property type="entry name" value="fn3"/>
    <property type="match status" value="4"/>
</dbReference>
<protein>
    <recommendedName>
        <fullName evidence="11">Titin</fullName>
    </recommendedName>
</protein>
<dbReference type="GO" id="GO:0048738">
    <property type="term" value="P:cardiac muscle tissue development"/>
    <property type="evidence" value="ECO:0007669"/>
    <property type="project" value="TreeGrafter"/>
</dbReference>
<dbReference type="PANTHER" id="PTHR14340:SF13">
    <property type="entry name" value="TITIN"/>
    <property type="match status" value="1"/>
</dbReference>
<evidence type="ECO:0000259" key="7">
    <source>
        <dbReference type="PROSITE" id="PS50835"/>
    </source>
</evidence>
<comment type="similarity">
    <text evidence="2">Belongs to the protein kinase superfamily. CAMK Ser/Thr protein kinase family.</text>
</comment>
<keyword evidence="10" id="KW-1185">Reference proteome</keyword>
<keyword evidence="4" id="KW-0677">Repeat</keyword>